<keyword evidence="6" id="KW-0732">Signal</keyword>
<dbReference type="Pfam" id="PF05193">
    <property type="entry name" value="Peptidase_M16_C"/>
    <property type="match status" value="2"/>
</dbReference>
<evidence type="ECO:0000313" key="10">
    <source>
        <dbReference type="Proteomes" id="UP000290261"/>
    </source>
</evidence>
<evidence type="ECO:0000256" key="3">
    <source>
        <dbReference type="ARBA" id="ARBA00022801"/>
    </source>
</evidence>
<comment type="similarity">
    <text evidence="1">Belongs to the peptidase M16 family.</text>
</comment>
<keyword evidence="3" id="KW-0378">Hydrolase</keyword>
<dbReference type="GO" id="GO:0046872">
    <property type="term" value="F:metal ion binding"/>
    <property type="evidence" value="ECO:0007669"/>
    <property type="project" value="InterPro"/>
</dbReference>
<evidence type="ECO:0000256" key="5">
    <source>
        <dbReference type="ARBA" id="ARBA00023049"/>
    </source>
</evidence>
<evidence type="ECO:0000259" key="8">
    <source>
        <dbReference type="Pfam" id="PF05193"/>
    </source>
</evidence>
<comment type="caution">
    <text evidence="9">The sequence shown here is derived from an EMBL/GenBank/DDBJ whole genome shotgun (WGS) entry which is preliminary data.</text>
</comment>
<dbReference type="InterPro" id="IPR007863">
    <property type="entry name" value="Peptidase_M16_C"/>
</dbReference>
<evidence type="ECO:0000313" key="9">
    <source>
        <dbReference type="EMBL" id="RYC50370.1"/>
    </source>
</evidence>
<feature type="domain" description="Peptidase M16 C-terminal" evidence="8">
    <location>
        <begin position="681"/>
        <end position="858"/>
    </location>
</feature>
<feature type="domain" description="Peptidase M16 N-terminal" evidence="7">
    <location>
        <begin position="534"/>
        <end position="649"/>
    </location>
</feature>
<accession>A0A444VHZ2</accession>
<evidence type="ECO:0000256" key="4">
    <source>
        <dbReference type="ARBA" id="ARBA00022833"/>
    </source>
</evidence>
<protein>
    <submittedName>
        <fullName evidence="9">Peptidase M16</fullName>
    </submittedName>
</protein>
<evidence type="ECO:0000256" key="6">
    <source>
        <dbReference type="SAM" id="SignalP"/>
    </source>
</evidence>
<keyword evidence="4" id="KW-0862">Zinc</keyword>
<keyword evidence="2" id="KW-0645">Protease</keyword>
<dbReference type="InterPro" id="IPR050626">
    <property type="entry name" value="Peptidase_M16"/>
</dbReference>
<keyword evidence="5" id="KW-0482">Metalloprotease</keyword>
<dbReference type="SUPFAM" id="SSF63411">
    <property type="entry name" value="LuxS/MPP-like metallohydrolase"/>
    <property type="match status" value="4"/>
</dbReference>
<evidence type="ECO:0000256" key="1">
    <source>
        <dbReference type="ARBA" id="ARBA00007261"/>
    </source>
</evidence>
<sequence length="957" mass="106350">MNRRKTIKAQTLAQYAILLVALLLTQACGQQTRLVEDTTKDDSALIPYQKYQLSNGLTVIVHEDHSDPLVHVDVTYHVGSAREELGRSGFAHFFEHMMFQGSGHVADEQHFKIVSEAGGTLNGTTNRDRTNYYETVPSDQLERMLWLEADRMGFLLEAVTQEKFEVQRATVKNEKGQNYDNRPYGPHYELMAETLYPQGHPYSWLTIGRLEDLDRANLDDLKNFFLRWYGPNNATLSVGGDVDPEQVVALAEKYFGPISKGPEVEPMQADPVVLEEDRYVSYHDRNIRFPALVHAFPTVPRYHRDEPALDALSKILGQGKTSYLYKTFVETQKAVQASTPHPCSELAGEFNIFLLPYPGTSLTELKDEMDSALNAFDVESITEEQLETFKTQYEAGVVQSLGKVSGKVSQLAAFETFLGNPNQLQKELKRYRDITKADVVRVFNEYIKDRPAVVMSILAQADAQPARPDNFVLEQGDTAQTPTNGTPVETRTVQDDFDRSALPPVGEAPSIQVPEFWEGQWSNGIELIGTDTDEIPAVTIRLELHGGQLYDPADKVGLGSLTAALLNESTEDHSASDMAAELEKLGSSISISSGDQATVVSLWSLTKNLGPTLSLLQEKLFHPAFSASDFERLKKQAIESAKASQQQPRGMASSAFGQLLYGKDHVLAPPSSGLPETLEAISLEDVQAHYKNYYAPDHAELVVVGNIKEKEIKPMLQFLKDWAPKGVSKVDIPELPTVGQTTIYVRDKPGAPQSEIRMGHPTDLRYDPTGDYYKATLLNYPLGGAFNSRINLNLREDKGYTYGAGSRFSSDRSTGVFTASASVKAEHTADAVREFLNELKTFQKEGPAPDELQFTQAAMGRREALEYETLGQKAGFLNKIITYDLDAGYKEEQRQLLQSITERELDSLAQRYIRPDGMIILVVGDMARYGDSLRALGLPLVELDAQGAQITTPPQAK</sequence>
<feature type="domain" description="Peptidase M16 N-terminal" evidence="7">
    <location>
        <begin position="59"/>
        <end position="173"/>
    </location>
</feature>
<proteinExistence type="inferred from homology"/>
<name>A0A444VHZ2_9FLAO</name>
<reference evidence="9 10" key="1">
    <citation type="submission" date="2014-04" db="EMBL/GenBank/DDBJ databases">
        <title>Whole genome of Muricauda olearia.</title>
        <authorList>
            <person name="Zhang X.-H."/>
            <person name="Tang K."/>
        </authorList>
    </citation>
    <scope>NUCLEOTIDE SEQUENCE [LARGE SCALE GENOMIC DNA]</scope>
    <source>
        <strain evidence="9 10">Th120</strain>
    </source>
</reference>
<dbReference type="GO" id="GO:0006508">
    <property type="term" value="P:proteolysis"/>
    <property type="evidence" value="ECO:0007669"/>
    <property type="project" value="UniProtKB-KW"/>
</dbReference>
<evidence type="ECO:0000256" key="2">
    <source>
        <dbReference type="ARBA" id="ARBA00022670"/>
    </source>
</evidence>
<keyword evidence="10" id="KW-1185">Reference proteome</keyword>
<feature type="signal peptide" evidence="6">
    <location>
        <begin position="1"/>
        <end position="29"/>
    </location>
</feature>
<feature type="chain" id="PRO_5019223935" evidence="6">
    <location>
        <begin position="30"/>
        <end position="957"/>
    </location>
</feature>
<dbReference type="PROSITE" id="PS51257">
    <property type="entry name" value="PROKAR_LIPOPROTEIN"/>
    <property type="match status" value="1"/>
</dbReference>
<dbReference type="InterPro" id="IPR011765">
    <property type="entry name" value="Pept_M16_N"/>
</dbReference>
<evidence type="ECO:0000259" key="7">
    <source>
        <dbReference type="Pfam" id="PF00675"/>
    </source>
</evidence>
<dbReference type="EMBL" id="JJMP01000010">
    <property type="protein sequence ID" value="RYC50370.1"/>
    <property type="molecule type" value="Genomic_DNA"/>
</dbReference>
<feature type="domain" description="Peptidase M16 C-terminal" evidence="8">
    <location>
        <begin position="217"/>
        <end position="392"/>
    </location>
</feature>
<dbReference type="GO" id="GO:0008237">
    <property type="term" value="F:metallopeptidase activity"/>
    <property type="evidence" value="ECO:0007669"/>
    <property type="project" value="UniProtKB-KW"/>
</dbReference>
<dbReference type="Gene3D" id="3.30.830.10">
    <property type="entry name" value="Metalloenzyme, LuxS/M16 peptidase-like"/>
    <property type="match status" value="4"/>
</dbReference>
<dbReference type="AlphaFoldDB" id="A0A444VHZ2"/>
<gene>
    <name evidence="9" type="ORF">DN53_05450</name>
</gene>
<dbReference type="Pfam" id="PF00675">
    <property type="entry name" value="Peptidase_M16"/>
    <property type="match status" value="2"/>
</dbReference>
<dbReference type="PANTHER" id="PTHR43690:SF35">
    <property type="entry name" value="NON-CATALYTIC MEMBER OF PEPTIDASE SUBFAMILY M16B-RELATED"/>
    <property type="match status" value="1"/>
</dbReference>
<dbReference type="Proteomes" id="UP000290261">
    <property type="component" value="Unassembled WGS sequence"/>
</dbReference>
<dbReference type="InterPro" id="IPR011249">
    <property type="entry name" value="Metalloenz_LuxS/M16"/>
</dbReference>
<organism evidence="9 10">
    <name type="scientific">Flagellimonas olearia</name>
    <dbReference type="NCBI Taxonomy" id="552546"/>
    <lineage>
        <taxon>Bacteria</taxon>
        <taxon>Pseudomonadati</taxon>
        <taxon>Bacteroidota</taxon>
        <taxon>Flavobacteriia</taxon>
        <taxon>Flavobacteriales</taxon>
        <taxon>Flavobacteriaceae</taxon>
        <taxon>Flagellimonas</taxon>
    </lineage>
</organism>
<dbReference type="PANTHER" id="PTHR43690">
    <property type="entry name" value="NARDILYSIN"/>
    <property type="match status" value="1"/>
</dbReference>